<evidence type="ECO:0000313" key="2">
    <source>
        <dbReference type="EMBL" id="KAG2220731.1"/>
    </source>
</evidence>
<dbReference type="AlphaFoldDB" id="A0A8H7VF45"/>
<feature type="non-terminal residue" evidence="2">
    <location>
        <position position="1"/>
    </location>
</feature>
<gene>
    <name evidence="2" type="ORF">INT45_007343</name>
</gene>
<comment type="caution">
    <text evidence="2">The sequence shown here is derived from an EMBL/GenBank/DDBJ whole genome shotgun (WGS) entry which is preliminary data.</text>
</comment>
<dbReference type="InterPro" id="IPR000073">
    <property type="entry name" value="AB_hydrolase_1"/>
</dbReference>
<proteinExistence type="predicted"/>
<name>A0A8H7VF45_9FUNG</name>
<dbReference type="Pfam" id="PF12697">
    <property type="entry name" value="Abhydrolase_6"/>
    <property type="match status" value="1"/>
</dbReference>
<reference evidence="2 3" key="1">
    <citation type="submission" date="2020-12" db="EMBL/GenBank/DDBJ databases">
        <title>Metabolic potential, ecology and presence of endohyphal bacteria is reflected in genomic diversity of Mucoromycotina.</title>
        <authorList>
            <person name="Muszewska A."/>
            <person name="Okrasinska A."/>
            <person name="Steczkiewicz K."/>
            <person name="Drgas O."/>
            <person name="Orlowska M."/>
            <person name="Perlinska-Lenart U."/>
            <person name="Aleksandrzak-Piekarczyk T."/>
            <person name="Szatraj K."/>
            <person name="Zielenkiewicz U."/>
            <person name="Pilsyk S."/>
            <person name="Malc E."/>
            <person name="Mieczkowski P."/>
            <person name="Kruszewska J.S."/>
            <person name="Biernat P."/>
            <person name="Pawlowska J."/>
        </authorList>
    </citation>
    <scope>NUCLEOTIDE SEQUENCE [LARGE SCALE GENOMIC DNA]</scope>
    <source>
        <strain evidence="2 3">CBS 142.35</strain>
    </source>
</reference>
<dbReference type="Gene3D" id="3.40.50.1820">
    <property type="entry name" value="alpha/beta hydrolase"/>
    <property type="match status" value="1"/>
</dbReference>
<dbReference type="EMBL" id="JAEPRB010000131">
    <property type="protein sequence ID" value="KAG2220731.1"/>
    <property type="molecule type" value="Genomic_DNA"/>
</dbReference>
<evidence type="ECO:0000313" key="3">
    <source>
        <dbReference type="Proteomes" id="UP000646827"/>
    </source>
</evidence>
<feature type="domain" description="AB hydrolase-1" evidence="1">
    <location>
        <begin position="70"/>
        <end position="305"/>
    </location>
</feature>
<accession>A0A8H7VF45</accession>
<dbReference type="PANTHER" id="PTHR43433">
    <property type="entry name" value="HYDROLASE, ALPHA/BETA FOLD FAMILY PROTEIN"/>
    <property type="match status" value="1"/>
</dbReference>
<sequence length="328" mass="37127">MEQVVETEVTGITANKNKSMPQLNWHHVYTQDFAPVATTRSTQPIEMYYELHGTGSKKIALLMGMNAPCQSWDYQTCHFGAMDEYTVLCFDARGVGWTVGSWDLYNSEQWALDFIELLDHLNWTKDIHAVGHSAGGQALMKALLLNTVPNRFLSASLLNTTAGGLRPLAGPWTIISNLFVKDPQEQMMRLIRINYTESWLNGKVDGDVTNFDHLCARINDRNSRNRPQNIGSMISQAVASLRHWVSDKDLEIIKKSGIATLVVSNSWDNFAYSSHSVHLATKLSPWKFIVFDDAGHNVPTAKYEELNNLLDAFWKHAEMKQQEQLPQE</sequence>
<dbReference type="SUPFAM" id="SSF53474">
    <property type="entry name" value="alpha/beta-Hydrolases"/>
    <property type="match status" value="1"/>
</dbReference>
<keyword evidence="3" id="KW-1185">Reference proteome</keyword>
<dbReference type="InterPro" id="IPR029058">
    <property type="entry name" value="AB_hydrolase_fold"/>
</dbReference>
<dbReference type="Proteomes" id="UP000646827">
    <property type="component" value="Unassembled WGS sequence"/>
</dbReference>
<dbReference type="OrthoDB" id="19657at2759"/>
<protein>
    <recommendedName>
        <fullName evidence="1">AB hydrolase-1 domain-containing protein</fullName>
    </recommendedName>
</protein>
<dbReference type="PANTHER" id="PTHR43433:SF5">
    <property type="entry name" value="AB HYDROLASE-1 DOMAIN-CONTAINING PROTEIN"/>
    <property type="match status" value="1"/>
</dbReference>
<dbReference type="InterPro" id="IPR050471">
    <property type="entry name" value="AB_hydrolase"/>
</dbReference>
<evidence type="ECO:0000259" key="1">
    <source>
        <dbReference type="Pfam" id="PF12697"/>
    </source>
</evidence>
<organism evidence="2 3">
    <name type="scientific">Circinella minor</name>
    <dbReference type="NCBI Taxonomy" id="1195481"/>
    <lineage>
        <taxon>Eukaryota</taxon>
        <taxon>Fungi</taxon>
        <taxon>Fungi incertae sedis</taxon>
        <taxon>Mucoromycota</taxon>
        <taxon>Mucoromycotina</taxon>
        <taxon>Mucoromycetes</taxon>
        <taxon>Mucorales</taxon>
        <taxon>Lichtheimiaceae</taxon>
        <taxon>Circinella</taxon>
    </lineage>
</organism>